<dbReference type="Gene3D" id="6.10.140.1310">
    <property type="match status" value="1"/>
</dbReference>
<dbReference type="Pfam" id="PF16778">
    <property type="entry name" value="Phage_tail_APC"/>
    <property type="match status" value="1"/>
</dbReference>
<gene>
    <name evidence="2" type="ORF">UFOVP250_5</name>
</gene>
<name>A0A6J5LMA9_9CAUD</name>
<evidence type="ECO:0000313" key="2">
    <source>
        <dbReference type="EMBL" id="CAB4132889.1"/>
    </source>
</evidence>
<dbReference type="EMBL" id="LR796270">
    <property type="protein sequence ID" value="CAB4132889.1"/>
    <property type="molecule type" value="Genomic_DNA"/>
</dbReference>
<accession>A0A6J5LMA9</accession>
<sequence>MAQYAVIENGLITEIYDNIPLNWKNVSGFNLLSDTERQNFGFFPITQPTTIYNPIRHNLISNEIELDENDLPFVNQILEDKMSDAEYNTYLVNESLSILRNRRDSYLNASDWTMATDLVDLYGEEWVNNWKTYRQQLRDFTDTYKNKNKPFDAMNIILPSAPH</sequence>
<evidence type="ECO:0000259" key="1">
    <source>
        <dbReference type="Pfam" id="PF16778"/>
    </source>
</evidence>
<protein>
    <submittedName>
        <fullName evidence="2">Phage tail assembly chaperone protein</fullName>
    </submittedName>
</protein>
<organism evidence="2">
    <name type="scientific">uncultured Caudovirales phage</name>
    <dbReference type="NCBI Taxonomy" id="2100421"/>
    <lineage>
        <taxon>Viruses</taxon>
        <taxon>Duplodnaviria</taxon>
        <taxon>Heunggongvirae</taxon>
        <taxon>Uroviricota</taxon>
        <taxon>Caudoviricetes</taxon>
        <taxon>Peduoviridae</taxon>
        <taxon>Maltschvirus</taxon>
        <taxon>Maltschvirus maltsch</taxon>
    </lineage>
</organism>
<dbReference type="InterPro" id="IPR031893">
    <property type="entry name" value="Phage_tail_APC"/>
</dbReference>
<proteinExistence type="predicted"/>
<reference evidence="2" key="1">
    <citation type="submission" date="2020-04" db="EMBL/GenBank/DDBJ databases">
        <authorList>
            <person name="Chiriac C."/>
            <person name="Salcher M."/>
            <person name="Ghai R."/>
            <person name="Kavagutti S V."/>
        </authorList>
    </citation>
    <scope>NUCLEOTIDE SEQUENCE</scope>
</reference>
<feature type="domain" description="Phage tail assembly chaperone-like" evidence="1">
    <location>
        <begin position="98"/>
        <end position="143"/>
    </location>
</feature>